<dbReference type="PANTHER" id="PTHR42941:SF1">
    <property type="entry name" value="SLL1037 PROTEIN"/>
    <property type="match status" value="1"/>
</dbReference>
<keyword evidence="1" id="KW-0675">Receptor</keyword>
<organism evidence="1 2">
    <name type="scientific">Marinobacterium lacunae</name>
    <dbReference type="NCBI Taxonomy" id="1232683"/>
    <lineage>
        <taxon>Bacteria</taxon>
        <taxon>Pseudomonadati</taxon>
        <taxon>Pseudomonadota</taxon>
        <taxon>Gammaproteobacteria</taxon>
        <taxon>Oceanospirillales</taxon>
        <taxon>Oceanospirillaceae</taxon>
        <taxon>Marinobacterium</taxon>
    </lineage>
</organism>
<protein>
    <submittedName>
        <fullName evidence="1">TRAP transporter solute receptor, TAXI family</fullName>
    </submittedName>
</protein>
<dbReference type="NCBIfam" id="TIGR02122">
    <property type="entry name" value="TRAP_TAXI"/>
    <property type="match status" value="1"/>
</dbReference>
<comment type="caution">
    <text evidence="1">The sequence shown here is derived from an EMBL/GenBank/DDBJ whole genome shotgun (WGS) entry which is preliminary data.</text>
</comment>
<name>A0A081G483_9GAMM</name>
<dbReference type="InterPro" id="IPR011852">
    <property type="entry name" value="TRAP_TAXI"/>
</dbReference>
<accession>A0A081G483</accession>
<dbReference type="STRING" id="1232683.ADIMK_0110"/>
<dbReference type="eggNOG" id="COG2358">
    <property type="taxonomic scope" value="Bacteria"/>
</dbReference>
<dbReference type="Proteomes" id="UP000028252">
    <property type="component" value="Unassembled WGS sequence"/>
</dbReference>
<dbReference type="EMBL" id="JMQN01000007">
    <property type="protein sequence ID" value="KEA65588.1"/>
    <property type="molecule type" value="Genomic_DNA"/>
</dbReference>
<evidence type="ECO:0000313" key="1">
    <source>
        <dbReference type="EMBL" id="KEA65588.1"/>
    </source>
</evidence>
<dbReference type="PANTHER" id="PTHR42941">
    <property type="entry name" value="SLL1037 PROTEIN"/>
    <property type="match status" value="1"/>
</dbReference>
<reference evidence="1 2" key="1">
    <citation type="submission" date="2014-04" db="EMBL/GenBank/DDBJ databases">
        <title>Marinobacterium kochiensis sp. nov., isolated from sediment sample collected from Kochi backwaters in Kerala, India.</title>
        <authorList>
            <person name="Singh A."/>
            <person name="Pinnaka A.K."/>
        </authorList>
    </citation>
    <scope>NUCLEOTIDE SEQUENCE [LARGE SCALE GENOMIC DNA]</scope>
    <source>
        <strain evidence="1 2">AK27</strain>
    </source>
</reference>
<evidence type="ECO:0000313" key="2">
    <source>
        <dbReference type="Proteomes" id="UP000028252"/>
    </source>
</evidence>
<dbReference type="PATRIC" id="fig|1232683.4.peg.108"/>
<dbReference type="AlphaFoldDB" id="A0A081G483"/>
<keyword evidence="2" id="KW-1185">Reference proteome</keyword>
<proteinExistence type="predicted"/>
<dbReference type="Gene3D" id="3.40.190.10">
    <property type="entry name" value="Periplasmic binding protein-like II"/>
    <property type="match status" value="2"/>
</dbReference>
<gene>
    <name evidence="1" type="ORF">ADIMK_0110</name>
</gene>
<dbReference type="SUPFAM" id="SSF53850">
    <property type="entry name" value="Periplasmic binding protein-like II"/>
    <property type="match status" value="1"/>
</dbReference>
<dbReference type="Pfam" id="PF16868">
    <property type="entry name" value="NMT1_3"/>
    <property type="match status" value="1"/>
</dbReference>
<sequence length="297" mass="31754">METATAASVVGLLPQTMASYWGEDGINVQLSMGQTLTKSLLKVASGKLDSAIVPTPAFYALQDGKGPYAKMGDKAVALSKNVRALFGFPASFYHAVVWADSDIKSWEDAVGKRVYIGPPAGAANNQIRSLAKAGGLEPGTYEEVKTPWGVASQSFQDGQFDVYVGSFGLGSQSLSEMSLQRPIRLLSVKPENRNPPKTAGMAGGVIPAGTYPGVVNESDVYTFQTLMFVGVNKDMPDDVAYQLTKSYLENVSKIAESNPLMKHLGSADPFAGVVGQIHPGAARYYEEQGIEIPEEYK</sequence>